<name>A0A1H7L907_STIAU</name>
<dbReference type="PANTHER" id="PTHR39965">
    <property type="entry name" value="CRISPR SYSTEM CMR SUBUNIT CMR6"/>
    <property type="match status" value="1"/>
</dbReference>
<evidence type="ECO:0000259" key="2">
    <source>
        <dbReference type="Pfam" id="PF03787"/>
    </source>
</evidence>
<accession>A0A1H7L907</accession>
<proteinExistence type="predicted"/>
<reference evidence="4" key="1">
    <citation type="submission" date="2016-10" db="EMBL/GenBank/DDBJ databases">
        <authorList>
            <person name="Varghese N."/>
            <person name="Submissions S."/>
        </authorList>
    </citation>
    <scope>NUCLEOTIDE SEQUENCE [LARGE SCALE GENOMIC DNA]</scope>
    <source>
        <strain evidence="4">DSM 17044</strain>
    </source>
</reference>
<dbReference type="InterPro" id="IPR010172">
    <property type="entry name" value="CRISPR-assoc_prot_TM1791"/>
</dbReference>
<keyword evidence="1" id="KW-0051">Antiviral defense</keyword>
<evidence type="ECO:0000313" key="3">
    <source>
        <dbReference type="EMBL" id="SEK95533.1"/>
    </source>
</evidence>
<dbReference type="InterPro" id="IPR005537">
    <property type="entry name" value="RAMP_III_fam"/>
</dbReference>
<sequence length="386" mass="41962">MWLSERHAHPAPTLSALSHAGLGYTRYAPLQAIIGEGDPASTAREHWLKGLEACREPVGYGHAYRRWWKSLQGPETLCFTVKALGRVLVGHGTSAATGVGLTLHHTWGVPVLPGSSLKGLTAHYVETVYGPAGLDDAPERAPFRGTTWEKGRATAAPGSVYRRLFGAPDVGPMQEGGSQGRVIFHDAWWASAGQGARLPLARDVLTVHQRGYYESEGGVWPGDFDDPNPVSFLTVAPGSQFLVALSLVPGKDEGRTLLERAARYLQQALGNWGVGGKTAAGYGRFLLEEPPAGGSMMVPGARVAKELETPTLKELKTWLEQQKGQEDTQRKRFQRLEQDWRERLLGLAGEERQAAAHLLKGAFNLKRGEEKPRMEALLAELGTAKP</sequence>
<evidence type="ECO:0000256" key="1">
    <source>
        <dbReference type="ARBA" id="ARBA00023118"/>
    </source>
</evidence>
<keyword evidence="4" id="KW-1185">Reference proteome</keyword>
<dbReference type="AlphaFoldDB" id="A0A1H7L907"/>
<gene>
    <name evidence="3" type="ORF">SAMN05444354_103164</name>
</gene>
<dbReference type="OrthoDB" id="9813956at2"/>
<dbReference type="RefSeq" id="WP_075005774.1">
    <property type="nucleotide sequence ID" value="NZ_FOAP01000003.1"/>
</dbReference>
<protein>
    <submittedName>
        <fullName evidence="3">CRISPR-associated protein Cmr6</fullName>
    </submittedName>
</protein>
<dbReference type="Proteomes" id="UP000182719">
    <property type="component" value="Unassembled WGS sequence"/>
</dbReference>
<dbReference type="GO" id="GO:0051607">
    <property type="term" value="P:defense response to virus"/>
    <property type="evidence" value="ECO:0007669"/>
    <property type="project" value="UniProtKB-KW"/>
</dbReference>
<organism evidence="3 4">
    <name type="scientific">Stigmatella aurantiaca</name>
    <dbReference type="NCBI Taxonomy" id="41"/>
    <lineage>
        <taxon>Bacteria</taxon>
        <taxon>Pseudomonadati</taxon>
        <taxon>Myxococcota</taxon>
        <taxon>Myxococcia</taxon>
        <taxon>Myxococcales</taxon>
        <taxon>Cystobacterineae</taxon>
        <taxon>Archangiaceae</taxon>
        <taxon>Stigmatella</taxon>
    </lineage>
</organism>
<evidence type="ECO:0000313" key="4">
    <source>
        <dbReference type="Proteomes" id="UP000182719"/>
    </source>
</evidence>
<dbReference type="EMBL" id="FOAP01000003">
    <property type="protein sequence ID" value="SEK95533.1"/>
    <property type="molecule type" value="Genomic_DNA"/>
</dbReference>
<dbReference type="NCBIfam" id="TIGR01898">
    <property type="entry name" value="cas_TM1791_cmr6"/>
    <property type="match status" value="1"/>
</dbReference>
<dbReference type="PANTHER" id="PTHR39965:SF1">
    <property type="entry name" value="CRISPR SYSTEM CMR SUBUNIT CMR6"/>
    <property type="match status" value="1"/>
</dbReference>
<feature type="domain" description="CRISPR type III-associated protein" evidence="2">
    <location>
        <begin position="80"/>
        <end position="285"/>
    </location>
</feature>
<dbReference type="Pfam" id="PF03787">
    <property type="entry name" value="RAMPs"/>
    <property type="match status" value="1"/>
</dbReference>